<dbReference type="EMBL" id="FNON01000001">
    <property type="protein sequence ID" value="SDW57761.1"/>
    <property type="molecule type" value="Genomic_DNA"/>
</dbReference>
<dbReference type="PROSITE" id="PS00678">
    <property type="entry name" value="WD_REPEATS_1"/>
    <property type="match status" value="1"/>
</dbReference>
<evidence type="ECO:0000259" key="4">
    <source>
        <dbReference type="PROSITE" id="PS50837"/>
    </source>
</evidence>
<dbReference type="InterPro" id="IPR001646">
    <property type="entry name" value="5peptide_repeat"/>
</dbReference>
<dbReference type="PROSITE" id="PS50294">
    <property type="entry name" value="WD_REPEATS_REGION"/>
    <property type="match status" value="3"/>
</dbReference>
<evidence type="ECO:0000256" key="2">
    <source>
        <dbReference type="ARBA" id="ARBA00022737"/>
    </source>
</evidence>
<feature type="repeat" description="WD" evidence="3">
    <location>
        <begin position="705"/>
        <end position="730"/>
    </location>
</feature>
<dbReference type="CDD" id="cd00009">
    <property type="entry name" value="AAA"/>
    <property type="match status" value="1"/>
</dbReference>
<dbReference type="Gene3D" id="3.40.50.300">
    <property type="entry name" value="P-loop containing nucleotide triphosphate hydrolases"/>
    <property type="match status" value="1"/>
</dbReference>
<organism evidence="5 6">
    <name type="scientific">Amycolatopsis xylanica</name>
    <dbReference type="NCBI Taxonomy" id="589385"/>
    <lineage>
        <taxon>Bacteria</taxon>
        <taxon>Bacillati</taxon>
        <taxon>Actinomycetota</taxon>
        <taxon>Actinomycetes</taxon>
        <taxon>Pseudonocardiales</taxon>
        <taxon>Pseudonocardiaceae</taxon>
        <taxon>Amycolatopsis</taxon>
    </lineage>
</organism>
<dbReference type="Gene3D" id="2.160.20.80">
    <property type="entry name" value="E3 ubiquitin-protein ligase SopA"/>
    <property type="match status" value="1"/>
</dbReference>
<dbReference type="Proteomes" id="UP000199515">
    <property type="component" value="Unassembled WGS sequence"/>
</dbReference>
<feature type="domain" description="NACHT" evidence="4">
    <location>
        <begin position="175"/>
        <end position="292"/>
    </location>
</feature>
<dbReference type="PANTHER" id="PTHR19848:SF8">
    <property type="entry name" value="F-BOX AND WD REPEAT DOMAIN CONTAINING 7"/>
    <property type="match status" value="1"/>
</dbReference>
<feature type="repeat" description="WD" evidence="3">
    <location>
        <begin position="773"/>
        <end position="814"/>
    </location>
</feature>
<gene>
    <name evidence="5" type="ORF">SAMN05421504_101948</name>
</gene>
<dbReference type="InterPro" id="IPR054571">
    <property type="entry name" value="NA-iREase3_dom"/>
</dbReference>
<dbReference type="PRINTS" id="PR00320">
    <property type="entry name" value="GPROTEINBRPT"/>
</dbReference>
<dbReference type="Pfam" id="PF00805">
    <property type="entry name" value="Pentapeptide"/>
    <property type="match status" value="3"/>
</dbReference>
<dbReference type="PANTHER" id="PTHR19848">
    <property type="entry name" value="WD40 REPEAT PROTEIN"/>
    <property type="match status" value="1"/>
</dbReference>
<name>A0A1H2UNS1_9PSEU</name>
<accession>A0A1H2UNS1</accession>
<sequence length="1334" mass="143343">MEPGDPEDLLARVGEVCRLYWAKRDHPDIDAREELADGLHYVRVSYVDAKLTRHVFMGAHEGTLDLATVDAFTRLFDEHPEARVRELVYLGEPPAPEVEDAAARSYLAVRSFREYQDLLWNSTGYLAAQTGRLTQDGAYPLHQHVDKRWALLGQEPGEVTAAKQILSWLDTDGPRFVLVLGDFGTGKTFLVRVLAQVLAKHDDLVPVLVTMRDLEKGRTLDELLGQHLARHRPDDSFHANSFRYLLREGRIVLLFDGFDELAQRPTYDRVKQHFDTLRQAADGSAKIVVTSRHQHFATDSEVLNELGRDARALPGARIMRLVPLDPQQRRDLVGKTLDDAAAADFLRDLEAVPNLPELAANPRMLTFMMARRDSITRLVKAGASFEPMTAGRLYGILLADWLAHEVTRQSAPGAADPLTAYTRHTAVRALAVLMWRSGRDSIPLSELGEFAEGIAELSTWQTQPGEAAHAIGSSTVLVRTDTGEFAFIHRSVLEWFVADAIRDDLIVGRTCLLLGETALSPLVADFLCDLAGTERIAGWARATVEWDGDATGPKATTNAALLLRRTNQAVQVDYTGQDLRGADLSQEDLTHARLANALLEGAVLSGIMTGADLSGAQLVNARLAGADLTGADLTGADLTGAWLAGANLTGAKLDGAKLDRAVLLGAVVDESELAGASTFGAALPGATLTPEVSGRSQISALATFGDILVTGHRDGAVRLWEAATGRQVRTLMGGTRPIDAVAVPLDGSWVAAASTSGSVRIWRPETGELLCRLPSQAAAISVLAAEPSGRWLATAGRRDPVRFWDPRTGTHEAEIRGSTGQVEAMAVSADGAKLVLSCRHAATEVWHLGTQWFELVHTLPRDGKNVRALAIAPQGDWVATGHADGTVQVWDLSVPSARQLTSFSGRRLTTAVEALTTSADGRYLAATGGGEIRLLFPRTGSVGQVIRTSLKNSPAVTAAADGSWLALVSSDGTLQRWDPETAESLPGIQDGVVPVDGLAITTEPPLLTIGTRDTILQFDANDGYCVEQMIGMAVTFAGDMQRRLAFAVEDTQGVAVQVGYHLGEVLDSAGRYRARKPVLAVAPDGNSAAVADSTHRVLLRRLPTSEHLRTLQRHEKRVCALVFDPAGRWLASAGIDGVIHSRDPGTGDELWTLAAGVGPLYALAVAPDGTWLASAGTSEIIRIHDPASGSELLRLNHSGGRVFALAAAPDGSWLASASADGCIRLWRTKGSQPPLRVMRGSPSAVRALAADPDGRWLAAASDDGAVRLWDPRTGALLKLFVGNHGGWIAALPEATGYLYEGDPAGFWWTTGLCRFDPAELEDLPMEARALARLP</sequence>
<evidence type="ECO:0000256" key="1">
    <source>
        <dbReference type="ARBA" id="ARBA00022574"/>
    </source>
</evidence>
<dbReference type="InterPro" id="IPR027417">
    <property type="entry name" value="P-loop_NTPase"/>
</dbReference>
<dbReference type="InterPro" id="IPR007111">
    <property type="entry name" value="NACHT_NTPase"/>
</dbReference>
<feature type="repeat" description="WD" evidence="3">
    <location>
        <begin position="731"/>
        <end position="772"/>
    </location>
</feature>
<dbReference type="SUPFAM" id="SSF50998">
    <property type="entry name" value="Quinoprotein alcohol dehydrogenase-like"/>
    <property type="match status" value="2"/>
</dbReference>
<feature type="repeat" description="WD" evidence="3">
    <location>
        <begin position="859"/>
        <end position="893"/>
    </location>
</feature>
<dbReference type="RefSeq" id="WP_091286963.1">
    <property type="nucleotide sequence ID" value="NZ_FNON01000001.1"/>
</dbReference>
<reference evidence="5 6" key="1">
    <citation type="submission" date="2016-10" db="EMBL/GenBank/DDBJ databases">
        <authorList>
            <person name="de Groot N.N."/>
        </authorList>
    </citation>
    <scope>NUCLEOTIDE SEQUENCE [LARGE SCALE GENOMIC DNA]</scope>
    <source>
        <strain evidence="5 6">CPCC 202699</strain>
    </source>
</reference>
<protein>
    <submittedName>
        <fullName evidence="5">WD40 repeat</fullName>
    </submittedName>
</protein>
<dbReference type="InterPro" id="IPR011047">
    <property type="entry name" value="Quinoprotein_ADH-like_sf"/>
</dbReference>
<dbReference type="PROSITE" id="PS50082">
    <property type="entry name" value="WD_REPEATS_2"/>
    <property type="match status" value="6"/>
</dbReference>
<keyword evidence="6" id="KW-1185">Reference proteome</keyword>
<evidence type="ECO:0000313" key="5">
    <source>
        <dbReference type="EMBL" id="SDW57761.1"/>
    </source>
</evidence>
<dbReference type="InterPro" id="IPR001680">
    <property type="entry name" value="WD40_rpt"/>
</dbReference>
<dbReference type="Gene3D" id="2.130.10.10">
    <property type="entry name" value="YVTN repeat-like/Quinoprotein amine dehydrogenase"/>
    <property type="match status" value="3"/>
</dbReference>
<dbReference type="InterPro" id="IPR015943">
    <property type="entry name" value="WD40/YVTN_repeat-like_dom_sf"/>
</dbReference>
<dbReference type="Pfam" id="PF05729">
    <property type="entry name" value="NACHT"/>
    <property type="match status" value="1"/>
</dbReference>
<feature type="repeat" description="WD" evidence="3">
    <location>
        <begin position="1238"/>
        <end position="1279"/>
    </location>
</feature>
<evidence type="ECO:0000313" key="6">
    <source>
        <dbReference type="Proteomes" id="UP000199515"/>
    </source>
</evidence>
<dbReference type="InterPro" id="IPR019775">
    <property type="entry name" value="WD40_repeat_CS"/>
</dbReference>
<dbReference type="STRING" id="589385.SAMN05421504_101948"/>
<dbReference type="SMART" id="SM00320">
    <property type="entry name" value="WD40"/>
    <property type="match status" value="11"/>
</dbReference>
<dbReference type="Pfam" id="PF00400">
    <property type="entry name" value="WD40"/>
    <property type="match status" value="6"/>
</dbReference>
<dbReference type="Pfam" id="PF22739">
    <property type="entry name" value="NA-iREase3"/>
    <property type="match status" value="1"/>
</dbReference>
<dbReference type="PROSITE" id="PS50837">
    <property type="entry name" value="NACHT"/>
    <property type="match status" value="1"/>
</dbReference>
<dbReference type="OrthoDB" id="414967at2"/>
<feature type="repeat" description="WD" evidence="3">
    <location>
        <begin position="1195"/>
        <end position="1226"/>
    </location>
</feature>
<keyword evidence="1 3" id="KW-0853">WD repeat</keyword>
<dbReference type="SUPFAM" id="SSF52540">
    <property type="entry name" value="P-loop containing nucleoside triphosphate hydrolases"/>
    <property type="match status" value="1"/>
</dbReference>
<keyword evidence="2" id="KW-0677">Repeat</keyword>
<dbReference type="SUPFAM" id="SSF141571">
    <property type="entry name" value="Pentapeptide repeat-like"/>
    <property type="match status" value="1"/>
</dbReference>
<dbReference type="InterPro" id="IPR020472">
    <property type="entry name" value="WD40_PAC1"/>
</dbReference>
<proteinExistence type="predicted"/>
<evidence type="ECO:0000256" key="3">
    <source>
        <dbReference type="PROSITE-ProRule" id="PRU00221"/>
    </source>
</evidence>